<dbReference type="EMBL" id="KN832870">
    <property type="protein sequence ID" value="KIN06754.1"/>
    <property type="molecule type" value="Genomic_DNA"/>
</dbReference>
<dbReference type="GO" id="GO:0008080">
    <property type="term" value="F:N-acetyltransferase activity"/>
    <property type="evidence" value="ECO:0007669"/>
    <property type="project" value="TreeGrafter"/>
</dbReference>
<accession>A0A0C3D614</accession>
<evidence type="ECO:0008006" key="3">
    <source>
        <dbReference type="Google" id="ProtNLM"/>
    </source>
</evidence>
<protein>
    <recommendedName>
        <fullName evidence="3">Alcohol acetyltransferase</fullName>
    </recommendedName>
</protein>
<reference evidence="2" key="2">
    <citation type="submission" date="2015-01" db="EMBL/GenBank/DDBJ databases">
        <title>Evolutionary Origins and Diversification of the Mycorrhizal Mutualists.</title>
        <authorList>
            <consortium name="DOE Joint Genome Institute"/>
            <consortium name="Mycorrhizal Genomics Consortium"/>
            <person name="Kohler A."/>
            <person name="Kuo A."/>
            <person name="Nagy L.G."/>
            <person name="Floudas D."/>
            <person name="Copeland A."/>
            <person name="Barry K.W."/>
            <person name="Cichocki N."/>
            <person name="Veneault-Fourrey C."/>
            <person name="LaButti K."/>
            <person name="Lindquist E.A."/>
            <person name="Lipzen A."/>
            <person name="Lundell T."/>
            <person name="Morin E."/>
            <person name="Murat C."/>
            <person name="Riley R."/>
            <person name="Ohm R."/>
            <person name="Sun H."/>
            <person name="Tunlid A."/>
            <person name="Henrissat B."/>
            <person name="Grigoriev I.V."/>
            <person name="Hibbett D.S."/>
            <person name="Martin F."/>
        </authorList>
    </citation>
    <scope>NUCLEOTIDE SEQUENCE [LARGE SCALE GENOMIC DNA]</scope>
    <source>
        <strain evidence="2">Zn</strain>
    </source>
</reference>
<dbReference type="InterPro" id="IPR052058">
    <property type="entry name" value="Alcohol_O-acetyltransferase"/>
</dbReference>
<dbReference type="PANTHER" id="PTHR28037:SF1">
    <property type="entry name" value="ALCOHOL O-ACETYLTRANSFERASE 1-RELATED"/>
    <property type="match status" value="1"/>
</dbReference>
<name>A0A0C3D614_OIDMZ</name>
<dbReference type="InParanoid" id="A0A0C3D614"/>
<dbReference type="SUPFAM" id="SSF52777">
    <property type="entry name" value="CoA-dependent acyltransferases"/>
    <property type="match status" value="2"/>
</dbReference>
<dbReference type="OrthoDB" id="2150604at2759"/>
<proteinExistence type="predicted"/>
<dbReference type="HOGENOM" id="CLU_024469_1_1_1"/>
<dbReference type="Gene3D" id="3.30.559.10">
    <property type="entry name" value="Chloramphenicol acetyltransferase-like domain"/>
    <property type="match status" value="1"/>
</dbReference>
<gene>
    <name evidence="1" type="ORF">OIDMADRAFT_36559</name>
</gene>
<dbReference type="Proteomes" id="UP000054321">
    <property type="component" value="Unassembled WGS sequence"/>
</dbReference>
<dbReference type="PANTHER" id="PTHR28037">
    <property type="entry name" value="ALCOHOL O-ACETYLTRANSFERASE 1-RELATED"/>
    <property type="match status" value="1"/>
</dbReference>
<dbReference type="InterPro" id="IPR023213">
    <property type="entry name" value="CAT-like_dom_sf"/>
</dbReference>
<dbReference type="STRING" id="913774.A0A0C3D614"/>
<dbReference type="Pfam" id="PF07247">
    <property type="entry name" value="AATase"/>
    <property type="match status" value="2"/>
</dbReference>
<organism evidence="1 2">
    <name type="scientific">Oidiodendron maius (strain Zn)</name>
    <dbReference type="NCBI Taxonomy" id="913774"/>
    <lineage>
        <taxon>Eukaryota</taxon>
        <taxon>Fungi</taxon>
        <taxon>Dikarya</taxon>
        <taxon>Ascomycota</taxon>
        <taxon>Pezizomycotina</taxon>
        <taxon>Leotiomycetes</taxon>
        <taxon>Leotiomycetes incertae sedis</taxon>
        <taxon>Myxotrichaceae</taxon>
        <taxon>Oidiodendron</taxon>
    </lineage>
</organism>
<reference evidence="1 2" key="1">
    <citation type="submission" date="2014-04" db="EMBL/GenBank/DDBJ databases">
        <authorList>
            <consortium name="DOE Joint Genome Institute"/>
            <person name="Kuo A."/>
            <person name="Martino E."/>
            <person name="Perotto S."/>
            <person name="Kohler A."/>
            <person name="Nagy L.G."/>
            <person name="Floudas D."/>
            <person name="Copeland A."/>
            <person name="Barry K.W."/>
            <person name="Cichocki N."/>
            <person name="Veneault-Fourrey C."/>
            <person name="LaButti K."/>
            <person name="Lindquist E.A."/>
            <person name="Lipzen A."/>
            <person name="Lundell T."/>
            <person name="Morin E."/>
            <person name="Murat C."/>
            <person name="Sun H."/>
            <person name="Tunlid A."/>
            <person name="Henrissat B."/>
            <person name="Grigoriev I.V."/>
            <person name="Hibbett D.S."/>
            <person name="Martin F."/>
            <person name="Nordberg H.P."/>
            <person name="Cantor M.N."/>
            <person name="Hua S.X."/>
        </authorList>
    </citation>
    <scope>NUCLEOTIDE SEQUENCE [LARGE SCALE GENOMIC DNA]</scope>
    <source>
        <strain evidence="1 2">Zn</strain>
    </source>
</reference>
<keyword evidence="2" id="KW-1185">Reference proteome</keyword>
<evidence type="ECO:0000313" key="1">
    <source>
        <dbReference type="EMBL" id="KIN06754.1"/>
    </source>
</evidence>
<sequence>MSQPQRLRQVGQLEKYSTTRSHLGLYNNVAVTASYIGVVDQHLKIAVHDALAIVTSQHPNLSAVPVEEETLNPYFIYLTEIEVTQVTTFVKRSLHYDEGSHDAELDEIVQDQHNQPFQHHKPERPFWRLVVLTDLQNESEFMASFVFHHSLADTGSTVIFHECLAAALSRPGANTSKSARVVQTPCTPLLPPLEELNPLTVSEGFAEKARSRFFVHDAPEYIWSAGKTRVPMEVRFRSIAVSVRDTRGFISACKKHHCAVVGPLQTILASTLFSLLPEQYSTLICDGAVSLRRWLNPPVSSKSMGCWVGSFIETYERQQFSWGEARRSRQTIETALSKGGADMAVGCFKYIEDFNEYLSAKIGQPRGTSFEVSNVGAVRPSPVDDSWKLGRVLFSQSANAVGGALKLSVATGNDKGLNLGFSWQNGVLEESFVYLVIQDMLSKIIILGGGDGSLHL</sequence>
<dbReference type="AlphaFoldDB" id="A0A0C3D614"/>
<evidence type="ECO:0000313" key="2">
    <source>
        <dbReference type="Proteomes" id="UP000054321"/>
    </source>
</evidence>
<dbReference type="InterPro" id="IPR010828">
    <property type="entry name" value="Atf2/Sli1-like"/>
</dbReference>